<name>A0ABT9ZZX3_9BACI</name>
<dbReference type="PANTHER" id="PTHR38447">
    <property type="entry name" value="TRANSCRIPTION FACTOR YDEB-RELATED"/>
    <property type="match status" value="1"/>
</dbReference>
<sequence>MFNIGDQVVYPPYGAGYILSIEEKRFIDKKEMYHVIELLCEDLSVFVPSKQLSSKNIRFALGIQGMKNELSTINVKEYNLSVHPINKKVNYYEKILLTGSIKSTFGIMAAILQKKRRERLNQTERELYTKFYNFLLSEIIVTEKVNQQKAETLLDKLLIELLNQ</sequence>
<protein>
    <submittedName>
        <fullName evidence="2">CarD family transcriptional regulator</fullName>
    </submittedName>
</protein>
<evidence type="ECO:0000259" key="1">
    <source>
        <dbReference type="SMART" id="SM01058"/>
    </source>
</evidence>
<dbReference type="InterPro" id="IPR048792">
    <property type="entry name" value="CarD_C"/>
</dbReference>
<feature type="domain" description="CarD-like/TRCF RNAP-interacting" evidence="1">
    <location>
        <begin position="1"/>
        <end position="101"/>
    </location>
</feature>
<dbReference type="InterPro" id="IPR036101">
    <property type="entry name" value="CarD-like/TRCF_RID_sf"/>
</dbReference>
<dbReference type="InterPro" id="IPR052531">
    <property type="entry name" value="CarD-like_regulator"/>
</dbReference>
<dbReference type="InterPro" id="IPR003711">
    <property type="entry name" value="CarD-like/TRCF_RID"/>
</dbReference>
<proteinExistence type="predicted"/>
<dbReference type="Gene3D" id="2.40.10.170">
    <property type="match status" value="1"/>
</dbReference>
<dbReference type="Gene3D" id="1.20.58.1290">
    <property type="entry name" value="CarD-like, C-terminal domain"/>
    <property type="match status" value="1"/>
</dbReference>
<evidence type="ECO:0000313" key="3">
    <source>
        <dbReference type="Proteomes" id="UP001230005"/>
    </source>
</evidence>
<dbReference type="SUPFAM" id="SSF141259">
    <property type="entry name" value="CarD-like"/>
    <property type="match status" value="1"/>
</dbReference>
<dbReference type="Pfam" id="PF02559">
    <property type="entry name" value="CarD_TRCF_RID"/>
    <property type="match status" value="1"/>
</dbReference>
<dbReference type="RefSeq" id="WP_307328506.1">
    <property type="nucleotide sequence ID" value="NZ_JAUSUG010000016.1"/>
</dbReference>
<dbReference type="Proteomes" id="UP001230005">
    <property type="component" value="Unassembled WGS sequence"/>
</dbReference>
<dbReference type="SMART" id="SM01058">
    <property type="entry name" value="CarD_TRCF"/>
    <property type="match status" value="1"/>
</dbReference>
<dbReference type="Pfam" id="PF21095">
    <property type="entry name" value="CarD_C"/>
    <property type="match status" value="1"/>
</dbReference>
<dbReference type="EMBL" id="JAUSUG010000016">
    <property type="protein sequence ID" value="MDQ0256419.1"/>
    <property type="molecule type" value="Genomic_DNA"/>
</dbReference>
<dbReference type="InterPro" id="IPR042215">
    <property type="entry name" value="CarD-like_C"/>
</dbReference>
<dbReference type="PANTHER" id="PTHR38447:SF1">
    <property type="entry name" value="RNA POLYMERASE-BINDING TRANSCRIPTION FACTOR CARD"/>
    <property type="match status" value="1"/>
</dbReference>
<gene>
    <name evidence="2" type="ORF">J2S74_003839</name>
</gene>
<accession>A0ABT9ZZX3</accession>
<keyword evidence="3" id="KW-1185">Reference proteome</keyword>
<comment type="caution">
    <text evidence="2">The sequence shown here is derived from an EMBL/GenBank/DDBJ whole genome shotgun (WGS) entry which is preliminary data.</text>
</comment>
<organism evidence="2 3">
    <name type="scientific">Evansella vedderi</name>
    <dbReference type="NCBI Taxonomy" id="38282"/>
    <lineage>
        <taxon>Bacteria</taxon>
        <taxon>Bacillati</taxon>
        <taxon>Bacillota</taxon>
        <taxon>Bacilli</taxon>
        <taxon>Bacillales</taxon>
        <taxon>Bacillaceae</taxon>
        <taxon>Evansella</taxon>
    </lineage>
</organism>
<evidence type="ECO:0000313" key="2">
    <source>
        <dbReference type="EMBL" id="MDQ0256419.1"/>
    </source>
</evidence>
<reference evidence="2 3" key="1">
    <citation type="submission" date="2023-07" db="EMBL/GenBank/DDBJ databases">
        <title>Genomic Encyclopedia of Type Strains, Phase IV (KMG-IV): sequencing the most valuable type-strain genomes for metagenomic binning, comparative biology and taxonomic classification.</title>
        <authorList>
            <person name="Goeker M."/>
        </authorList>
    </citation>
    <scope>NUCLEOTIDE SEQUENCE [LARGE SCALE GENOMIC DNA]</scope>
    <source>
        <strain evidence="2 3">DSM 9768</strain>
    </source>
</reference>